<evidence type="ECO:0000313" key="1">
    <source>
        <dbReference type="EMBL" id="VFK14278.1"/>
    </source>
</evidence>
<gene>
    <name evidence="1" type="ORF">BECKLPF1236A_GA0070988_101034</name>
    <name evidence="2" type="ORF">BECKLPF1236C_GA0070990_101044</name>
</gene>
<sequence length="186" mass="20006">MKIVLDEITPGNKKFIDRRSFLAALSGTGVFLCLPGMARAGAAIGGIGNAADGDSLDVFLALSRHLTGFSDLDREMGQRYLVDLEQTHSKKAVGAMLRTFQSISDTQPSSLDASIRWGIIDRPPVDEVARATMRIWYTGALNAPNVEQAAKAHAYTQGLLWAAIGVAPVGVPDKPTWGEPLREMTP</sequence>
<evidence type="ECO:0000313" key="2">
    <source>
        <dbReference type="EMBL" id="VFK30152.1"/>
    </source>
</evidence>
<dbReference type="AlphaFoldDB" id="A0A450XLH4"/>
<reference evidence="2" key="1">
    <citation type="submission" date="2019-02" db="EMBL/GenBank/DDBJ databases">
        <authorList>
            <person name="Gruber-Vodicka R. H."/>
            <person name="Seah K. B. B."/>
        </authorList>
    </citation>
    <scope>NUCLEOTIDE SEQUENCE</scope>
    <source>
        <strain evidence="1">BECK_S312</strain>
        <strain evidence="2">BECK_S426</strain>
    </source>
</reference>
<proteinExistence type="predicted"/>
<dbReference type="EMBL" id="CAADFP010000104">
    <property type="protein sequence ID" value="VFK30152.1"/>
    <property type="molecule type" value="Genomic_DNA"/>
</dbReference>
<dbReference type="EMBL" id="CAADFM010000103">
    <property type="protein sequence ID" value="VFK14278.1"/>
    <property type="molecule type" value="Genomic_DNA"/>
</dbReference>
<accession>A0A450XLH4</accession>
<dbReference type="Pfam" id="PF12318">
    <property type="entry name" value="FAD-SLDH"/>
    <property type="match status" value="1"/>
</dbReference>
<dbReference type="InterPro" id="IPR024651">
    <property type="entry name" value="FAD-SLDH_ssu"/>
</dbReference>
<protein>
    <submittedName>
        <fullName evidence="2">Membrane bound FAD containing D-sorbitol dehydrogenase</fullName>
    </submittedName>
</protein>
<name>A0A450XLH4_9GAMM</name>
<organism evidence="2">
    <name type="scientific">Candidatus Kentrum sp. LPFa</name>
    <dbReference type="NCBI Taxonomy" id="2126335"/>
    <lineage>
        <taxon>Bacteria</taxon>
        <taxon>Pseudomonadati</taxon>
        <taxon>Pseudomonadota</taxon>
        <taxon>Gammaproteobacteria</taxon>
        <taxon>Candidatus Kentrum</taxon>
    </lineage>
</organism>